<accession>A0AAN7P0J7</accession>
<sequence>MQELQKQSSDIDNDHLIGLYFDGRRDKTLSRERANDKYYQRTIVEDHYSLVKEPGSRYIGHVTPASGSTLAIAESFSHILVLGCDGTAVNTGVHKEVLRCLELKTGKGV</sequence>
<dbReference type="EMBL" id="JARPUR010000007">
    <property type="protein sequence ID" value="KAK4872378.1"/>
    <property type="molecule type" value="Genomic_DNA"/>
</dbReference>
<dbReference type="Proteomes" id="UP001353858">
    <property type="component" value="Unassembled WGS sequence"/>
</dbReference>
<evidence type="ECO:0000313" key="1">
    <source>
        <dbReference type="EMBL" id="KAK4872378.1"/>
    </source>
</evidence>
<reference evidence="2" key="1">
    <citation type="submission" date="2023-01" db="EMBL/GenBank/DDBJ databases">
        <title>Key to firefly adult light organ development and bioluminescence: homeobox transcription factors regulate luciferase expression and transportation to peroxisome.</title>
        <authorList>
            <person name="Fu X."/>
        </authorList>
    </citation>
    <scope>NUCLEOTIDE SEQUENCE [LARGE SCALE GENOMIC DNA]</scope>
</reference>
<name>A0AAN7P0J7_9COLE</name>
<keyword evidence="2" id="KW-1185">Reference proteome</keyword>
<evidence type="ECO:0000313" key="2">
    <source>
        <dbReference type="Proteomes" id="UP001353858"/>
    </source>
</evidence>
<comment type="caution">
    <text evidence="1">The sequence shown here is derived from an EMBL/GenBank/DDBJ whole genome shotgun (WGS) entry which is preliminary data.</text>
</comment>
<protein>
    <submittedName>
        <fullName evidence="1">Uncharacterized protein</fullName>
    </submittedName>
</protein>
<organism evidence="1 2">
    <name type="scientific">Aquatica leii</name>
    <dbReference type="NCBI Taxonomy" id="1421715"/>
    <lineage>
        <taxon>Eukaryota</taxon>
        <taxon>Metazoa</taxon>
        <taxon>Ecdysozoa</taxon>
        <taxon>Arthropoda</taxon>
        <taxon>Hexapoda</taxon>
        <taxon>Insecta</taxon>
        <taxon>Pterygota</taxon>
        <taxon>Neoptera</taxon>
        <taxon>Endopterygota</taxon>
        <taxon>Coleoptera</taxon>
        <taxon>Polyphaga</taxon>
        <taxon>Elateriformia</taxon>
        <taxon>Elateroidea</taxon>
        <taxon>Lampyridae</taxon>
        <taxon>Luciolinae</taxon>
        <taxon>Aquatica</taxon>
    </lineage>
</organism>
<dbReference type="AlphaFoldDB" id="A0AAN7P0J7"/>
<proteinExistence type="predicted"/>
<gene>
    <name evidence="1" type="ORF">RN001_014407</name>
</gene>